<dbReference type="Proteomes" id="UP000095038">
    <property type="component" value="Unassembled WGS sequence"/>
</dbReference>
<evidence type="ECO:0000256" key="1">
    <source>
        <dbReference type="SAM" id="MobiDB-lite"/>
    </source>
</evidence>
<protein>
    <submittedName>
        <fullName evidence="2">Uncharacterized protein</fullName>
    </submittedName>
</protein>
<proteinExistence type="predicted"/>
<evidence type="ECO:0000313" key="3">
    <source>
        <dbReference type="Proteomes" id="UP000095038"/>
    </source>
</evidence>
<name>A0A1D2VRJ8_9ASCO</name>
<sequence length="147" mass="16364">MNSNTSPGIPDSSTIDESNSEGKEVQNGGASEIQSAKINGWNADGSMNKEKNISKENSSTPTPTSTSTPVLLQISNANEKTTKEKLASFIKNWCCTDQSYLIEDILVQKFNRFSNYIFNIPLKVLMVVEGLKLYDDKFQKNNIDVKY</sequence>
<keyword evidence="3" id="KW-1185">Reference proteome</keyword>
<accession>A0A1D2VRJ8</accession>
<dbReference type="RefSeq" id="XP_020050527.1">
    <property type="nucleotide sequence ID" value="XM_020191505.1"/>
</dbReference>
<feature type="compositionally biased region" description="Low complexity" evidence="1">
    <location>
        <begin position="58"/>
        <end position="69"/>
    </location>
</feature>
<organism evidence="2 3">
    <name type="scientific">Ascoidea rubescens DSM 1968</name>
    <dbReference type="NCBI Taxonomy" id="1344418"/>
    <lineage>
        <taxon>Eukaryota</taxon>
        <taxon>Fungi</taxon>
        <taxon>Dikarya</taxon>
        <taxon>Ascomycota</taxon>
        <taxon>Saccharomycotina</taxon>
        <taxon>Saccharomycetes</taxon>
        <taxon>Ascoideaceae</taxon>
        <taxon>Ascoidea</taxon>
    </lineage>
</organism>
<dbReference type="InParanoid" id="A0A1D2VRJ8"/>
<feature type="compositionally biased region" description="Polar residues" evidence="1">
    <location>
        <begin position="28"/>
        <end position="37"/>
    </location>
</feature>
<dbReference type="EMBL" id="KV454475">
    <property type="protein sequence ID" value="ODV64220.1"/>
    <property type="molecule type" value="Genomic_DNA"/>
</dbReference>
<feature type="region of interest" description="Disordered" evidence="1">
    <location>
        <begin position="1"/>
        <end position="71"/>
    </location>
</feature>
<evidence type="ECO:0000313" key="2">
    <source>
        <dbReference type="EMBL" id="ODV64220.1"/>
    </source>
</evidence>
<feature type="compositionally biased region" description="Polar residues" evidence="1">
    <location>
        <begin position="1"/>
        <end position="17"/>
    </location>
</feature>
<reference evidence="3" key="1">
    <citation type="submission" date="2016-05" db="EMBL/GenBank/DDBJ databases">
        <title>Comparative genomics of biotechnologically important yeasts.</title>
        <authorList>
            <consortium name="DOE Joint Genome Institute"/>
            <person name="Riley R."/>
            <person name="Haridas S."/>
            <person name="Wolfe K.H."/>
            <person name="Lopes M.R."/>
            <person name="Hittinger C.T."/>
            <person name="Goker M."/>
            <person name="Salamov A."/>
            <person name="Wisecaver J."/>
            <person name="Long T.M."/>
            <person name="Aerts A.L."/>
            <person name="Barry K."/>
            <person name="Choi C."/>
            <person name="Clum A."/>
            <person name="Coughlan A.Y."/>
            <person name="Deshpande S."/>
            <person name="Douglass A.P."/>
            <person name="Hanson S.J."/>
            <person name="Klenk H.-P."/>
            <person name="Labutti K."/>
            <person name="Lapidus A."/>
            <person name="Lindquist E."/>
            <person name="Lipzen A."/>
            <person name="Meier-Kolthoff J.P."/>
            <person name="Ohm R.A."/>
            <person name="Otillar R.P."/>
            <person name="Pangilinan J."/>
            <person name="Peng Y."/>
            <person name="Rokas A."/>
            <person name="Rosa C.A."/>
            <person name="Scheuner C."/>
            <person name="Sibirny A.A."/>
            <person name="Slot J.C."/>
            <person name="Stielow J.B."/>
            <person name="Sun H."/>
            <person name="Kurtzman C.P."/>
            <person name="Blackwell M."/>
            <person name="Grigoriev I.V."/>
            <person name="Jeffries T.W."/>
        </authorList>
    </citation>
    <scope>NUCLEOTIDE SEQUENCE [LARGE SCALE GENOMIC DNA]</scope>
    <source>
        <strain evidence="3">DSM 1968</strain>
    </source>
</reference>
<gene>
    <name evidence="2" type="ORF">ASCRUDRAFT_68230</name>
</gene>
<dbReference type="AlphaFoldDB" id="A0A1D2VRJ8"/>
<dbReference type="GeneID" id="30965141"/>